<comment type="caution">
    <text evidence="3">The sequence shown here is derived from an EMBL/GenBank/DDBJ whole genome shotgun (WGS) entry which is preliminary data.</text>
</comment>
<dbReference type="PANTHER" id="PTHR38693:SF1">
    <property type="entry name" value="UBIQUINONE BIOSYNTHESIS ACCESSORY FACTOR UBIJ"/>
    <property type="match status" value="1"/>
</dbReference>
<dbReference type="Pfam" id="PF02036">
    <property type="entry name" value="SCP2"/>
    <property type="match status" value="1"/>
</dbReference>
<evidence type="ECO:0000256" key="1">
    <source>
        <dbReference type="SAM" id="Coils"/>
    </source>
</evidence>
<dbReference type="PANTHER" id="PTHR38693">
    <property type="entry name" value="UBIQUINONE BIOSYNTHESIS PROTEIN UBIJ"/>
    <property type="match status" value="1"/>
</dbReference>
<proteinExistence type="inferred from homology"/>
<name>A0A0F9Y4R7_9ZZZZ</name>
<evidence type="ECO:0000313" key="3">
    <source>
        <dbReference type="EMBL" id="KKO06877.1"/>
    </source>
</evidence>
<accession>A0A0F9Y4R7</accession>
<dbReference type="InterPro" id="IPR038989">
    <property type="entry name" value="UbiJ"/>
</dbReference>
<reference evidence="3" key="1">
    <citation type="journal article" date="2015" name="Nature">
        <title>Complex archaea that bridge the gap between prokaryotes and eukaryotes.</title>
        <authorList>
            <person name="Spang A."/>
            <person name="Saw J.H."/>
            <person name="Jorgensen S.L."/>
            <person name="Zaremba-Niedzwiedzka K."/>
            <person name="Martijn J."/>
            <person name="Lind A.E."/>
            <person name="van Eijk R."/>
            <person name="Schleper C."/>
            <person name="Guy L."/>
            <person name="Ettema T.J."/>
        </authorList>
    </citation>
    <scope>NUCLEOTIDE SEQUENCE</scope>
</reference>
<dbReference type="AlphaFoldDB" id="A0A0F9Y4R7"/>
<dbReference type="HAMAP" id="MF_02215">
    <property type="entry name" value="UbiJ"/>
    <property type="match status" value="1"/>
</dbReference>
<sequence>MALSLLGTALLQPLEFAINRLIARDPHIIRALSAAAADKIITIRCTSLPRWQVSLLINNDRVMLLSAQQDTPDACLAGSHRALSGVLLSDDQATALHDPDIELSGDVQLVQRLHRALNQLDINWQDLLGPLLGDIGTRAVDTGWQHSRDTALHAASAMKRNVTDFVQEEAGLTPTRQQVQHFTDELDALRLRVDRLNARIQHLQQLVTN</sequence>
<dbReference type="GO" id="GO:0006744">
    <property type="term" value="P:ubiquinone biosynthetic process"/>
    <property type="evidence" value="ECO:0007669"/>
    <property type="project" value="InterPro"/>
</dbReference>
<keyword evidence="1" id="KW-0175">Coiled coil</keyword>
<dbReference type="EMBL" id="LAZR01000014">
    <property type="protein sequence ID" value="KKO06877.1"/>
    <property type="molecule type" value="Genomic_DNA"/>
</dbReference>
<gene>
    <name evidence="3" type="ORF">LCGC14_0060610</name>
</gene>
<feature type="coiled-coil region" evidence="1">
    <location>
        <begin position="179"/>
        <end position="206"/>
    </location>
</feature>
<evidence type="ECO:0000259" key="2">
    <source>
        <dbReference type="Pfam" id="PF02036"/>
    </source>
</evidence>
<protein>
    <recommendedName>
        <fullName evidence="2">SCP2 domain-containing protein</fullName>
    </recommendedName>
</protein>
<dbReference type="InterPro" id="IPR036527">
    <property type="entry name" value="SCP2_sterol-bd_dom_sf"/>
</dbReference>
<dbReference type="InterPro" id="IPR003033">
    <property type="entry name" value="SCP2_sterol-bd_dom"/>
</dbReference>
<organism evidence="3">
    <name type="scientific">marine sediment metagenome</name>
    <dbReference type="NCBI Taxonomy" id="412755"/>
    <lineage>
        <taxon>unclassified sequences</taxon>
        <taxon>metagenomes</taxon>
        <taxon>ecological metagenomes</taxon>
    </lineage>
</organism>
<dbReference type="SUPFAM" id="SSF55718">
    <property type="entry name" value="SCP-like"/>
    <property type="match status" value="1"/>
</dbReference>
<feature type="domain" description="SCP2" evidence="2">
    <location>
        <begin position="18"/>
        <end position="117"/>
    </location>
</feature>